<dbReference type="PANTHER" id="PTHR47549">
    <property type="entry name" value="GOLGI APPARATUS MEMBRANE PROTEIN TVP38-RELATED"/>
    <property type="match status" value="1"/>
</dbReference>
<dbReference type="Pfam" id="PF09335">
    <property type="entry name" value="VTT_dom"/>
    <property type="match status" value="1"/>
</dbReference>
<evidence type="ECO:0000256" key="8">
    <source>
        <dbReference type="ARBA" id="ARBA00023034"/>
    </source>
</evidence>
<dbReference type="InterPro" id="IPR051076">
    <property type="entry name" value="Golgi_membrane_TVP38/TMEM64"/>
</dbReference>
<evidence type="ECO:0000313" key="12">
    <source>
        <dbReference type="EMBL" id="KAK9765128.1"/>
    </source>
</evidence>
<comment type="function">
    <text evidence="1">Golgi membrane protein involved in vesicular trafficking and spindle migration.</text>
</comment>
<evidence type="ECO:0000313" key="13">
    <source>
        <dbReference type="Proteomes" id="UP001479436"/>
    </source>
</evidence>
<evidence type="ECO:0000256" key="10">
    <source>
        <dbReference type="SAM" id="Phobius"/>
    </source>
</evidence>
<comment type="subcellular location">
    <subcellularLocation>
        <location evidence="2">Golgi apparatus membrane</location>
        <topology evidence="2">Multi-pass membrane protein</topology>
    </subcellularLocation>
</comment>
<evidence type="ECO:0000256" key="9">
    <source>
        <dbReference type="ARBA" id="ARBA00023136"/>
    </source>
</evidence>
<protein>
    <recommendedName>
        <fullName evidence="4">Golgi apparatus membrane protein TVP38</fullName>
    </recommendedName>
    <alternativeName>
        <fullName evidence="5">Golgi apparatus membrane protein tvp38</fullName>
    </alternativeName>
</protein>
<dbReference type="PANTHER" id="PTHR47549:SF1">
    <property type="entry name" value="GOLGI APPARATUS MEMBRANE PROTEIN TVP38"/>
    <property type="match status" value="1"/>
</dbReference>
<proteinExistence type="inferred from homology"/>
<evidence type="ECO:0000256" key="4">
    <source>
        <dbReference type="ARBA" id="ARBA00013533"/>
    </source>
</evidence>
<organism evidence="12 13">
    <name type="scientific">Basidiobolus ranarum</name>
    <dbReference type="NCBI Taxonomy" id="34480"/>
    <lineage>
        <taxon>Eukaryota</taxon>
        <taxon>Fungi</taxon>
        <taxon>Fungi incertae sedis</taxon>
        <taxon>Zoopagomycota</taxon>
        <taxon>Entomophthoromycotina</taxon>
        <taxon>Basidiobolomycetes</taxon>
        <taxon>Basidiobolales</taxon>
        <taxon>Basidiobolaceae</taxon>
        <taxon>Basidiobolus</taxon>
    </lineage>
</organism>
<keyword evidence="9 10" id="KW-0472">Membrane</keyword>
<keyword evidence="8" id="KW-0333">Golgi apparatus</keyword>
<comment type="caution">
    <text evidence="12">The sequence shown here is derived from an EMBL/GenBank/DDBJ whole genome shotgun (WGS) entry which is preliminary data.</text>
</comment>
<dbReference type="Proteomes" id="UP001479436">
    <property type="component" value="Unassembled WGS sequence"/>
</dbReference>
<evidence type="ECO:0000256" key="2">
    <source>
        <dbReference type="ARBA" id="ARBA00004653"/>
    </source>
</evidence>
<feature type="transmembrane region" description="Helical" evidence="10">
    <location>
        <begin position="118"/>
        <end position="143"/>
    </location>
</feature>
<keyword evidence="7 10" id="KW-1133">Transmembrane helix</keyword>
<evidence type="ECO:0000259" key="11">
    <source>
        <dbReference type="Pfam" id="PF09335"/>
    </source>
</evidence>
<keyword evidence="13" id="KW-1185">Reference proteome</keyword>
<accession>A0ABR2WUC1</accession>
<feature type="transmembrane region" description="Helical" evidence="10">
    <location>
        <begin position="240"/>
        <end position="260"/>
    </location>
</feature>
<gene>
    <name evidence="12" type="primary">TVP38_1</name>
    <name evidence="12" type="ORF">K7432_006779</name>
</gene>
<feature type="transmembrane region" description="Helical" evidence="10">
    <location>
        <begin position="203"/>
        <end position="220"/>
    </location>
</feature>
<evidence type="ECO:0000256" key="7">
    <source>
        <dbReference type="ARBA" id="ARBA00022989"/>
    </source>
</evidence>
<evidence type="ECO:0000256" key="3">
    <source>
        <dbReference type="ARBA" id="ARBA00008640"/>
    </source>
</evidence>
<feature type="domain" description="VTT" evidence="11">
    <location>
        <begin position="110"/>
        <end position="223"/>
    </location>
</feature>
<evidence type="ECO:0000256" key="5">
    <source>
        <dbReference type="ARBA" id="ARBA00020673"/>
    </source>
</evidence>
<feature type="transmembrane region" description="Helical" evidence="10">
    <location>
        <begin position="86"/>
        <end position="106"/>
    </location>
</feature>
<evidence type="ECO:0000256" key="6">
    <source>
        <dbReference type="ARBA" id="ARBA00022692"/>
    </source>
</evidence>
<reference evidence="12 13" key="1">
    <citation type="submission" date="2023-04" db="EMBL/GenBank/DDBJ databases">
        <title>Genome of Basidiobolus ranarum AG-B5.</title>
        <authorList>
            <person name="Stajich J.E."/>
            <person name="Carter-House D."/>
            <person name="Gryganskyi A."/>
        </authorList>
    </citation>
    <scope>NUCLEOTIDE SEQUENCE [LARGE SCALE GENOMIC DNA]</scope>
    <source>
        <strain evidence="12 13">AG-B5</strain>
    </source>
</reference>
<dbReference type="InterPro" id="IPR032816">
    <property type="entry name" value="VTT_dom"/>
</dbReference>
<dbReference type="EMBL" id="JASJQH010000312">
    <property type="protein sequence ID" value="KAK9765128.1"/>
    <property type="molecule type" value="Genomic_DNA"/>
</dbReference>
<sequence>MVSSRVKARGTLNLSEELPIGIGACDKYEGKLSRNILRKLLRKWKIVLLVLWTIAFLVMTLAILSRYKDTFISKLEQLSQWTRDRGLFGGVVLTLLITCTGFPPIFGLGTLTTFSGFVYGFPLGFVPAFIGAFVGGSSCFMLCRKYGHTYVRRILTSHHIMANITQAIEKKGFKLFLLIRFAPYPYNVLNATLAGTTIPTTQFLIVTAISLVKLLPSIYIGSQLISFTDALTQHPSPLKIFGLVLAATLGIGVVVYLYWLSKKLVNEVVHEGEEQDGLVSRSRDHDSMWVLESRSSEEV</sequence>
<keyword evidence="6 10" id="KW-0812">Transmembrane</keyword>
<feature type="transmembrane region" description="Helical" evidence="10">
    <location>
        <begin position="46"/>
        <end position="65"/>
    </location>
</feature>
<evidence type="ECO:0000256" key="1">
    <source>
        <dbReference type="ARBA" id="ARBA00002978"/>
    </source>
</evidence>
<name>A0ABR2WUC1_9FUNG</name>
<comment type="similarity">
    <text evidence="3">Belongs to the TVP38/TMEM64 family.</text>
</comment>